<feature type="domain" description="4Fe-4S ferredoxin-type" evidence="10">
    <location>
        <begin position="165"/>
        <end position="195"/>
    </location>
</feature>
<dbReference type="InterPro" id="IPR006656">
    <property type="entry name" value="Mopterin_OxRdtase"/>
</dbReference>
<keyword evidence="7" id="KW-0411">Iron-sulfur</keyword>
<dbReference type="Pfam" id="PF12838">
    <property type="entry name" value="Fer4_7"/>
    <property type="match status" value="1"/>
</dbReference>
<dbReference type="InterPro" id="IPR050123">
    <property type="entry name" value="Prok_molybdopt-oxidoreductase"/>
</dbReference>
<dbReference type="SUPFAM" id="SSF54292">
    <property type="entry name" value="2Fe-2S ferredoxin-like"/>
    <property type="match status" value="1"/>
</dbReference>
<name>A0ABV1NFG6_9GAMM</name>
<dbReference type="InterPro" id="IPR006657">
    <property type="entry name" value="MoPterin_dinucl-bd_dom"/>
</dbReference>
<proteinExistence type="inferred from homology"/>
<dbReference type="GO" id="GO:0008863">
    <property type="term" value="F:formate dehydrogenase (NAD+) activity"/>
    <property type="evidence" value="ECO:0007669"/>
    <property type="project" value="UniProtKB-EC"/>
</dbReference>
<evidence type="ECO:0000256" key="7">
    <source>
        <dbReference type="ARBA" id="ARBA00023014"/>
    </source>
</evidence>
<accession>A0ABV1NFG6</accession>
<dbReference type="Proteomes" id="UP001442468">
    <property type="component" value="Unassembled WGS sequence"/>
</dbReference>
<feature type="domain" description="4Fe-4S ferredoxin-type" evidence="10">
    <location>
        <begin position="209"/>
        <end position="237"/>
    </location>
</feature>
<keyword evidence="6" id="KW-0408">Iron</keyword>
<dbReference type="SUPFAM" id="SSF53706">
    <property type="entry name" value="Formate dehydrogenase/DMSO reductase, domains 1-3"/>
    <property type="match status" value="1"/>
</dbReference>
<dbReference type="InterPro" id="IPR001041">
    <property type="entry name" value="2Fe-2S_ferredoxin-type"/>
</dbReference>
<organism evidence="12 13">
    <name type="scientific">Halomonas aquatica</name>
    <dbReference type="NCBI Taxonomy" id="3151123"/>
    <lineage>
        <taxon>Bacteria</taxon>
        <taxon>Pseudomonadati</taxon>
        <taxon>Pseudomonadota</taxon>
        <taxon>Gammaproteobacteria</taxon>
        <taxon>Oceanospirillales</taxon>
        <taxon>Halomonadaceae</taxon>
        <taxon>Halomonas</taxon>
    </lineage>
</organism>
<dbReference type="EC" id="1.17.1.9" evidence="12"/>
<feature type="region of interest" description="Disordered" evidence="8">
    <location>
        <begin position="142"/>
        <end position="162"/>
    </location>
</feature>
<evidence type="ECO:0000256" key="4">
    <source>
        <dbReference type="ARBA" id="ARBA00022737"/>
    </source>
</evidence>
<dbReference type="Gene3D" id="2.40.40.20">
    <property type="match status" value="1"/>
</dbReference>
<evidence type="ECO:0000256" key="5">
    <source>
        <dbReference type="ARBA" id="ARBA00023002"/>
    </source>
</evidence>
<dbReference type="PANTHER" id="PTHR43105">
    <property type="entry name" value="RESPIRATORY NITRATE REDUCTASE"/>
    <property type="match status" value="1"/>
</dbReference>
<feature type="domain" description="2Fe-2S ferredoxin-type" evidence="9">
    <location>
        <begin position="8"/>
        <end position="88"/>
    </location>
</feature>
<keyword evidence="5 12" id="KW-0560">Oxidoreductase</keyword>
<dbReference type="CDD" id="cd00207">
    <property type="entry name" value="fer2"/>
    <property type="match status" value="1"/>
</dbReference>
<dbReference type="InterPro" id="IPR006655">
    <property type="entry name" value="Mopterin_OxRdtase_prok_CS"/>
</dbReference>
<gene>
    <name evidence="12" type="primary">fdhF</name>
    <name evidence="12" type="ORF">ABE960_09635</name>
</gene>
<dbReference type="PROSITE" id="PS51379">
    <property type="entry name" value="4FE4S_FER_2"/>
    <property type="match status" value="2"/>
</dbReference>
<dbReference type="PIRSF" id="PIRSF036643">
    <property type="entry name" value="FDH_alpha"/>
    <property type="match status" value="1"/>
</dbReference>
<dbReference type="Pfam" id="PF04879">
    <property type="entry name" value="Molybdop_Fe4S4"/>
    <property type="match status" value="1"/>
</dbReference>
<evidence type="ECO:0000313" key="12">
    <source>
        <dbReference type="EMBL" id="MEQ6917782.1"/>
    </source>
</evidence>
<dbReference type="InterPro" id="IPR041924">
    <property type="entry name" value="Formate_Dh-H_N"/>
</dbReference>
<dbReference type="NCBIfam" id="TIGR01591">
    <property type="entry name" value="Fdh-alpha"/>
    <property type="match status" value="1"/>
</dbReference>
<dbReference type="InterPro" id="IPR006963">
    <property type="entry name" value="Mopterin_OxRdtase_4Fe-4S_dom"/>
</dbReference>
<dbReference type="SUPFAM" id="SSF50692">
    <property type="entry name" value="ADC-like"/>
    <property type="match status" value="1"/>
</dbReference>
<evidence type="ECO:0000256" key="6">
    <source>
        <dbReference type="ARBA" id="ARBA00023004"/>
    </source>
</evidence>
<protein>
    <submittedName>
        <fullName evidence="12">Formate dehydrogenase subunit alpha</fullName>
        <ecNumber evidence="12">1.17.1.9</ecNumber>
    </submittedName>
</protein>
<dbReference type="Gene3D" id="3.40.228.10">
    <property type="entry name" value="Dimethylsulfoxide Reductase, domain 2"/>
    <property type="match status" value="1"/>
</dbReference>
<evidence type="ECO:0000259" key="10">
    <source>
        <dbReference type="PROSITE" id="PS51379"/>
    </source>
</evidence>
<dbReference type="InterPro" id="IPR017900">
    <property type="entry name" value="4Fe4S_Fe_S_CS"/>
</dbReference>
<dbReference type="Pfam" id="PF13510">
    <property type="entry name" value="Fer2_4"/>
    <property type="match status" value="1"/>
</dbReference>
<dbReference type="EMBL" id="JBEGCJ010000004">
    <property type="protein sequence ID" value="MEQ6917782.1"/>
    <property type="molecule type" value="Genomic_DNA"/>
</dbReference>
<evidence type="ECO:0000256" key="1">
    <source>
        <dbReference type="ARBA" id="ARBA00007023"/>
    </source>
</evidence>
<dbReference type="Gene3D" id="2.20.25.90">
    <property type="entry name" value="ADC-like domains"/>
    <property type="match status" value="1"/>
</dbReference>
<keyword evidence="4" id="KW-0677">Repeat</keyword>
<feature type="domain" description="4Fe-4S Mo/W bis-MGD-type" evidence="11">
    <location>
        <begin position="250"/>
        <end position="305"/>
    </location>
</feature>
<dbReference type="Gene3D" id="3.30.70.20">
    <property type="match status" value="1"/>
</dbReference>
<dbReference type="SMART" id="SM00926">
    <property type="entry name" value="Molybdop_Fe4S4"/>
    <property type="match status" value="1"/>
</dbReference>
<dbReference type="RefSeq" id="WP_349762051.1">
    <property type="nucleotide sequence ID" value="NZ_JBEGCJ010000004.1"/>
</dbReference>
<dbReference type="Gene3D" id="3.10.20.740">
    <property type="match status" value="1"/>
</dbReference>
<evidence type="ECO:0000313" key="13">
    <source>
        <dbReference type="Proteomes" id="UP001442468"/>
    </source>
</evidence>
<dbReference type="InterPro" id="IPR009010">
    <property type="entry name" value="Asp_de-COase-like_dom_sf"/>
</dbReference>
<sequence length="961" mass="103137">MSDERVNESFTLTLDGVDVTAHSGETLWQVAKRAGETIPHLCFRDAPGYRSDGNCRACMVEIEGERVLAASCLREARPGMVVNSASSERVRVAREGVMELLAADQPGRDDGPDRSSHFWAMADQLAIDATAARERWPARAAPTVHHVHPPEHAHRASPRHDASHSAMHVNLDACIACGLCVRACREVQGNDVIGLAHRGAAAKIVFDFDDPMGDSTCVACGECVQACPTGALMPATLVDEAGRGDSAAADRTVDSVCPYCGVGCQLTYHVKDDAILHVSGRDGPSNQNRLCVKGRFGFDYPRHAARLTAPLIRRPGVPKGLDPDFDPADPSTHFREASWEEALDAAAGGLTALKAAHGPKALAGFGSAKCSNEEAWLFQKLVRTGFGSNNVDHCTRLCHASSVAALMECLGSGAVTASFMQALEADVVILTGCNPAVNHPVAATYFKQAARRGTRLIILDPRGQVLDAYASLSVRFTPGADVALFNAMLNVIVAEELYDDAYIAEHTEGFEALKASVVDMTPEAMSELCGVAPETIRDIARRYATAERAMIFWGMGISQHTHGTDNARCLISLALACGQTGRPGTGLHPLRGQNNVQGASDAGLIPMVLPDYQPVGDAQLRAAFEELWATPLDDQPGLTVVEIMGAIHAGEIRGMLIQGENPAMSDPDLHHARGALARLEHLVVQDLFVTETAQFADVILPASAWPEKDGTVTNTNRQVQLGRAAVALPFDARPDWWILQEIARRFGLAWDYAHPREVFAEMKLGMASLDHISWARLEREGSVTYPCPADDTPGADVVFHDAFPRQGGRARFSPTRPLPPDEPVDAAYPTVLTTGRQLEHWHTGSMTRRSRVLDALEPEAVASLSPGELDRLGVAPGAPLTITTRRGTITLRSLSDPAMPDGMVFVPFCYAEAAANLLTNPALDPYGKIPEFKYAACRLSRADEALAMAPEGPAATGHGLV</sequence>
<evidence type="ECO:0000259" key="9">
    <source>
        <dbReference type="PROSITE" id="PS51085"/>
    </source>
</evidence>
<dbReference type="InterPro" id="IPR006478">
    <property type="entry name" value="Formate_DH_asu"/>
</dbReference>
<dbReference type="PROSITE" id="PS51085">
    <property type="entry name" value="2FE2S_FER_2"/>
    <property type="match status" value="1"/>
</dbReference>
<dbReference type="SUPFAM" id="SSF54862">
    <property type="entry name" value="4Fe-4S ferredoxins"/>
    <property type="match status" value="1"/>
</dbReference>
<keyword evidence="3" id="KW-0479">Metal-binding</keyword>
<keyword evidence="2" id="KW-0004">4Fe-4S</keyword>
<dbReference type="Gene3D" id="3.40.50.740">
    <property type="match status" value="1"/>
</dbReference>
<dbReference type="PROSITE" id="PS51669">
    <property type="entry name" value="4FE4S_MOW_BIS_MGD"/>
    <property type="match status" value="1"/>
</dbReference>
<evidence type="ECO:0000256" key="8">
    <source>
        <dbReference type="SAM" id="MobiDB-lite"/>
    </source>
</evidence>
<keyword evidence="13" id="KW-1185">Reference proteome</keyword>
<dbReference type="InterPro" id="IPR017896">
    <property type="entry name" value="4Fe4S_Fe-S-bd"/>
</dbReference>
<evidence type="ECO:0000256" key="3">
    <source>
        <dbReference type="ARBA" id="ARBA00022723"/>
    </source>
</evidence>
<dbReference type="InterPro" id="IPR036010">
    <property type="entry name" value="2Fe-2S_ferredoxin-like_sf"/>
</dbReference>
<reference evidence="12 13" key="1">
    <citation type="submission" date="2024-05" db="EMBL/GenBank/DDBJ databases">
        <title>Halomonas sp. SSM6 16S ribosomal RNA gene Genome sequencing and assembly.</title>
        <authorList>
            <person name="Yook S."/>
        </authorList>
    </citation>
    <scope>NUCLEOTIDE SEQUENCE [LARGE SCALE GENOMIC DNA]</scope>
    <source>
        <strain evidence="12 13">SSM6</strain>
    </source>
</reference>
<comment type="similarity">
    <text evidence="1">In the C-terminal section; belongs to the prokaryotic molybdopterin-containing oxidoreductase family.</text>
</comment>
<dbReference type="PANTHER" id="PTHR43105:SF14">
    <property type="entry name" value="FORMATE DEHYDROGENASE H"/>
    <property type="match status" value="1"/>
</dbReference>
<dbReference type="Pfam" id="PF01568">
    <property type="entry name" value="Molydop_binding"/>
    <property type="match status" value="1"/>
</dbReference>
<feature type="compositionally biased region" description="Basic and acidic residues" evidence="8">
    <location>
        <begin position="148"/>
        <end position="162"/>
    </location>
</feature>
<comment type="caution">
    <text evidence="12">The sequence shown here is derived from an EMBL/GenBank/DDBJ whole genome shotgun (WGS) entry which is preliminary data.</text>
</comment>
<dbReference type="CDD" id="cd02753">
    <property type="entry name" value="MopB_Formate-Dh-H"/>
    <property type="match status" value="1"/>
</dbReference>
<evidence type="ECO:0000256" key="2">
    <source>
        <dbReference type="ARBA" id="ARBA00022485"/>
    </source>
</evidence>
<dbReference type="PROSITE" id="PS00490">
    <property type="entry name" value="MOLYBDOPTERIN_PROK_2"/>
    <property type="match status" value="1"/>
</dbReference>
<dbReference type="PROSITE" id="PS00198">
    <property type="entry name" value="4FE4S_FER_1"/>
    <property type="match status" value="1"/>
</dbReference>
<evidence type="ECO:0000259" key="11">
    <source>
        <dbReference type="PROSITE" id="PS51669"/>
    </source>
</evidence>
<dbReference type="Pfam" id="PF00384">
    <property type="entry name" value="Molybdopterin"/>
    <property type="match status" value="1"/>
</dbReference>